<dbReference type="Gene3D" id="1.20.272.10">
    <property type="match status" value="1"/>
</dbReference>
<feature type="region of interest" description="Disordered" evidence="4">
    <location>
        <begin position="352"/>
        <end position="392"/>
    </location>
</feature>
<dbReference type="GO" id="GO:0008047">
    <property type="term" value="F:enzyme activator activity"/>
    <property type="evidence" value="ECO:0007669"/>
    <property type="project" value="TreeGrafter"/>
</dbReference>
<dbReference type="InterPro" id="IPR027417">
    <property type="entry name" value="P-loop_NTPase"/>
</dbReference>
<dbReference type="GeneID" id="24918789"/>
<dbReference type="Pfam" id="PF00004">
    <property type="entry name" value="AAA"/>
    <property type="match status" value="1"/>
</dbReference>
<dbReference type="GO" id="GO:0006261">
    <property type="term" value="P:DNA-templated DNA replication"/>
    <property type="evidence" value="ECO:0007669"/>
    <property type="project" value="TreeGrafter"/>
</dbReference>
<dbReference type="GO" id="GO:0003677">
    <property type="term" value="F:DNA binding"/>
    <property type="evidence" value="ECO:0007669"/>
    <property type="project" value="InterPro"/>
</dbReference>
<feature type="compositionally biased region" description="Basic and acidic residues" evidence="4">
    <location>
        <begin position="454"/>
        <end position="475"/>
    </location>
</feature>
<dbReference type="CDD" id="cd00009">
    <property type="entry name" value="AAA"/>
    <property type="match status" value="1"/>
</dbReference>
<feature type="region of interest" description="Disordered" evidence="4">
    <location>
        <begin position="427"/>
        <end position="475"/>
    </location>
</feature>
<accession>D8LZY1</accession>
<dbReference type="InterPro" id="IPR003593">
    <property type="entry name" value="AAA+_ATPase"/>
</dbReference>
<dbReference type="PANTHER" id="PTHR13779">
    <property type="entry name" value="WERNER HELICASE-INTERACTING PROTEIN 1 FAMILY MEMBER"/>
    <property type="match status" value="1"/>
</dbReference>
<evidence type="ECO:0000259" key="5">
    <source>
        <dbReference type="SMART" id="SM00382"/>
    </source>
</evidence>
<keyword evidence="7" id="KW-1185">Reference proteome</keyword>
<evidence type="ECO:0000256" key="3">
    <source>
        <dbReference type="ARBA" id="ARBA00022840"/>
    </source>
</evidence>
<feature type="compositionally biased region" description="Basic and acidic residues" evidence="4">
    <location>
        <begin position="427"/>
        <end position="446"/>
    </location>
</feature>
<name>D8LZY1_BLAHO</name>
<dbReference type="OrthoDB" id="10265467at2759"/>
<dbReference type="InterPro" id="IPR021886">
    <property type="entry name" value="MgsA_C"/>
</dbReference>
<dbReference type="Gene3D" id="1.10.8.60">
    <property type="match status" value="1"/>
</dbReference>
<dbReference type="InterPro" id="IPR032423">
    <property type="entry name" value="AAA_assoc_2"/>
</dbReference>
<dbReference type="InterPro" id="IPR003959">
    <property type="entry name" value="ATPase_AAA_core"/>
</dbReference>
<dbReference type="Proteomes" id="UP000008312">
    <property type="component" value="Unassembled WGS sequence"/>
</dbReference>
<keyword evidence="2" id="KW-0547">Nucleotide-binding</keyword>
<dbReference type="InterPro" id="IPR051314">
    <property type="entry name" value="AAA_ATPase_RarA/MGS1/WRNIP1"/>
</dbReference>
<dbReference type="GO" id="GO:0017116">
    <property type="term" value="F:single-stranded DNA helicase activity"/>
    <property type="evidence" value="ECO:0007669"/>
    <property type="project" value="TreeGrafter"/>
</dbReference>
<dbReference type="GO" id="GO:0005524">
    <property type="term" value="F:ATP binding"/>
    <property type="evidence" value="ECO:0007669"/>
    <property type="project" value="UniProtKB-KW"/>
</dbReference>
<dbReference type="FunFam" id="1.20.272.10:FF:000001">
    <property type="entry name" value="Putative AAA family ATPase"/>
    <property type="match status" value="1"/>
</dbReference>
<evidence type="ECO:0000256" key="1">
    <source>
        <dbReference type="ARBA" id="ARBA00008959"/>
    </source>
</evidence>
<dbReference type="FunCoup" id="D8LZY1">
    <property type="interactions" value="250"/>
</dbReference>
<dbReference type="Gene3D" id="3.40.50.300">
    <property type="entry name" value="P-loop containing nucleotide triphosphate hydrolases"/>
    <property type="match status" value="1"/>
</dbReference>
<dbReference type="OMA" id="MPECDVH"/>
<dbReference type="InterPro" id="IPR008921">
    <property type="entry name" value="DNA_pol3_clamp-load_cplx_C"/>
</dbReference>
<dbReference type="GO" id="GO:0005634">
    <property type="term" value="C:nucleus"/>
    <property type="evidence" value="ECO:0007669"/>
    <property type="project" value="TreeGrafter"/>
</dbReference>
<dbReference type="SUPFAM" id="SSF48019">
    <property type="entry name" value="post-AAA+ oligomerization domain-like"/>
    <property type="match status" value="1"/>
</dbReference>
<evidence type="ECO:0000256" key="2">
    <source>
        <dbReference type="ARBA" id="ARBA00022741"/>
    </source>
</evidence>
<dbReference type="Pfam" id="PF16193">
    <property type="entry name" value="AAA_assoc_2"/>
    <property type="match status" value="1"/>
</dbReference>
<gene>
    <name evidence="6" type="ORF">GSBLH_T00001545001</name>
</gene>
<dbReference type="SMART" id="SM00382">
    <property type="entry name" value="AAA"/>
    <property type="match status" value="1"/>
</dbReference>
<dbReference type="PANTHER" id="PTHR13779:SF7">
    <property type="entry name" value="ATPASE WRNIP1"/>
    <property type="match status" value="1"/>
</dbReference>
<dbReference type="RefSeq" id="XP_012895418.1">
    <property type="nucleotide sequence ID" value="XM_013039964.1"/>
</dbReference>
<keyword evidence="3" id="KW-0067">ATP-binding</keyword>
<dbReference type="CDD" id="cd18139">
    <property type="entry name" value="HLD_clamp_RarA"/>
    <property type="match status" value="1"/>
</dbReference>
<proteinExistence type="inferred from homology"/>
<protein>
    <recommendedName>
        <fullName evidence="5">AAA+ ATPase domain-containing protein</fullName>
    </recommendedName>
</protein>
<evidence type="ECO:0000313" key="7">
    <source>
        <dbReference type="Proteomes" id="UP000008312"/>
    </source>
</evidence>
<evidence type="ECO:0000313" key="6">
    <source>
        <dbReference type="EMBL" id="CBK21370.2"/>
    </source>
</evidence>
<dbReference type="InParanoid" id="D8LZY1"/>
<dbReference type="GO" id="GO:0000731">
    <property type="term" value="P:DNA synthesis involved in DNA repair"/>
    <property type="evidence" value="ECO:0007669"/>
    <property type="project" value="TreeGrafter"/>
</dbReference>
<evidence type="ECO:0000256" key="4">
    <source>
        <dbReference type="SAM" id="MobiDB-lite"/>
    </source>
</evidence>
<dbReference type="EMBL" id="FN668642">
    <property type="protein sequence ID" value="CBK21370.2"/>
    <property type="molecule type" value="Genomic_DNA"/>
</dbReference>
<sequence>MRPTSFAELQGNEELFAEGSVVRTLLEKDPPPSFILCGPSGCGKTTVAYIISKQTTCPFKSLSCCTSDLKEVRSVLDECDKVFFSTKTPTILFLDEIHRFSKNQQDVFLPYVESGKLVLIGATTENPSFSIIPALLSRCRVFPLQLLSSDALLHVLEHALATDSILRELQVSVDDALLREISLRSDGDARRALNSLESCVLFASHSPSKHASPSLLRSVLCEDKQPIRYDRHGEEHFNCISALHKSMRGSDVHAALYWLSRMLEGGEDPLYVARRLIRFATEDVGLADLQALSLAVRCYQECEWLGRPLCFTILAQCVSYLALTAKSNELYLAYGKAVDVVHDTGMLPIPQSIQKSEMLKEEEKEEKKKNAEKQEMEEKNGDEKKEVNLGESKTSGNELYRWGESMLPQELEGSVFMDVERALRDLREPSLKKAYDTDKGKEKGKEEEEPLEEDANKVELPLEKRARLELKKNDE</sequence>
<dbReference type="Pfam" id="PF12002">
    <property type="entry name" value="MgsA_C"/>
    <property type="match status" value="1"/>
</dbReference>
<dbReference type="GO" id="GO:0016887">
    <property type="term" value="F:ATP hydrolysis activity"/>
    <property type="evidence" value="ECO:0007669"/>
    <property type="project" value="InterPro"/>
</dbReference>
<organism evidence="6">
    <name type="scientific">Blastocystis hominis</name>
    <dbReference type="NCBI Taxonomy" id="12968"/>
    <lineage>
        <taxon>Eukaryota</taxon>
        <taxon>Sar</taxon>
        <taxon>Stramenopiles</taxon>
        <taxon>Bigyra</taxon>
        <taxon>Opalozoa</taxon>
        <taxon>Opalinata</taxon>
        <taxon>Blastocystidae</taxon>
        <taxon>Blastocystis</taxon>
    </lineage>
</organism>
<dbReference type="SUPFAM" id="SSF52540">
    <property type="entry name" value="P-loop containing nucleoside triphosphate hydrolases"/>
    <property type="match status" value="1"/>
</dbReference>
<comment type="similarity">
    <text evidence="1">Belongs to the AAA ATPase family. RarA/MGS1/WRNIP1 subfamily.</text>
</comment>
<dbReference type="AlphaFoldDB" id="D8LZY1"/>
<reference evidence="6" key="1">
    <citation type="submission" date="2010-02" db="EMBL/GenBank/DDBJ databases">
        <title>Sequencing and annotation of the Blastocystis hominis genome.</title>
        <authorList>
            <person name="Wincker P."/>
        </authorList>
    </citation>
    <scope>NUCLEOTIDE SEQUENCE</scope>
    <source>
        <strain evidence="6">Singapore isolate B</strain>
    </source>
</reference>
<feature type="compositionally biased region" description="Basic and acidic residues" evidence="4">
    <location>
        <begin position="357"/>
        <end position="388"/>
    </location>
</feature>
<feature type="domain" description="AAA+ ATPase" evidence="5">
    <location>
        <begin position="30"/>
        <end position="147"/>
    </location>
</feature>